<dbReference type="InterPro" id="IPR029057">
    <property type="entry name" value="PRTase-like"/>
</dbReference>
<comment type="subcellular location">
    <subcellularLocation>
        <location evidence="2 15">Cytoplasm</location>
    </subcellularLocation>
</comment>
<dbReference type="eggNOG" id="COG0634">
    <property type="taxonomic scope" value="Bacteria"/>
</dbReference>
<dbReference type="InterPro" id="IPR000836">
    <property type="entry name" value="PRTase_dom"/>
</dbReference>
<comment type="catalytic activity">
    <reaction evidence="13">
        <text>GMP + diphosphate = guanine + 5-phospho-alpha-D-ribose 1-diphosphate</text>
        <dbReference type="Rhea" id="RHEA:25424"/>
        <dbReference type="ChEBI" id="CHEBI:16235"/>
        <dbReference type="ChEBI" id="CHEBI:33019"/>
        <dbReference type="ChEBI" id="CHEBI:58017"/>
        <dbReference type="ChEBI" id="CHEBI:58115"/>
        <dbReference type="EC" id="2.4.2.8"/>
    </reaction>
    <physiologicalReaction direction="right-to-left" evidence="13">
        <dbReference type="Rhea" id="RHEA:25426"/>
    </physiologicalReaction>
</comment>
<reference evidence="18 19" key="2">
    <citation type="journal article" date="2010" name="Stand. Genomic Sci.">
        <title>Complete genome sequence of Gordonia bronchialis type strain (3410).</title>
        <authorList>
            <person name="Ivanova N."/>
            <person name="Sikorski J."/>
            <person name="Jando M."/>
            <person name="Lapidus A."/>
            <person name="Nolan M."/>
            <person name="Lucas S."/>
            <person name="Del Rio T.G."/>
            <person name="Tice H."/>
            <person name="Copeland A."/>
            <person name="Cheng J.F."/>
            <person name="Chen F."/>
            <person name="Bruce D."/>
            <person name="Goodwin L."/>
            <person name="Pitluck S."/>
            <person name="Mavromatis K."/>
            <person name="Ovchinnikova G."/>
            <person name="Pati A."/>
            <person name="Chen A."/>
            <person name="Palaniappan K."/>
            <person name="Land M."/>
            <person name="Hauser L."/>
            <person name="Chang Y.J."/>
            <person name="Jeffries C.D."/>
            <person name="Chain P."/>
            <person name="Saunders E."/>
            <person name="Han C."/>
            <person name="Detter J.C."/>
            <person name="Brettin T."/>
            <person name="Rohde M."/>
            <person name="Goker M."/>
            <person name="Bristow J."/>
            <person name="Eisen J.A."/>
            <person name="Markowitz V."/>
            <person name="Hugenholtz P."/>
            <person name="Klenk H.P."/>
            <person name="Kyrpides N.C."/>
        </authorList>
    </citation>
    <scope>NUCLEOTIDE SEQUENCE [LARGE SCALE GENOMIC DNA]</scope>
    <source>
        <strain evidence="19">ATCC 25592 / DSM 43247 / BCRC 13721 / JCM 3198 / KCTC 3076 / NBRC 16047 / NCTC 10667</strain>
    </source>
</reference>
<evidence type="ECO:0000313" key="19">
    <source>
        <dbReference type="Proteomes" id="UP000001219"/>
    </source>
</evidence>
<dbReference type="NCBIfam" id="TIGR01203">
    <property type="entry name" value="HGPRTase"/>
    <property type="match status" value="1"/>
</dbReference>
<keyword evidence="12 15" id="KW-0460">Magnesium</keyword>
<dbReference type="GO" id="GO:0004422">
    <property type="term" value="F:hypoxanthine phosphoribosyltransferase activity"/>
    <property type="evidence" value="ECO:0007669"/>
    <property type="project" value="InterPro"/>
</dbReference>
<dbReference type="Gene3D" id="3.40.50.2020">
    <property type="match status" value="1"/>
</dbReference>
<comment type="pathway">
    <text evidence="3 15">Purine metabolism; IMP biosynthesis via salvage pathway; IMP from hypoxanthine: step 1/1.</text>
</comment>
<keyword evidence="19" id="KW-1185">Reference proteome</keyword>
<comment type="similarity">
    <text evidence="5 15">Belongs to the purine/pyrimidine phosphoribosyltransferase family.</text>
</comment>
<dbReference type="KEGG" id="gbr:Gbro_4019"/>
<keyword evidence="8 15" id="KW-0808">Transferase</keyword>
<gene>
    <name evidence="18" type="ordered locus">Gbro_4019</name>
</gene>
<evidence type="ECO:0000256" key="5">
    <source>
        <dbReference type="ARBA" id="ARBA00008391"/>
    </source>
</evidence>
<evidence type="ECO:0000256" key="7">
    <source>
        <dbReference type="ARBA" id="ARBA00022676"/>
    </source>
</evidence>
<dbReference type="PANTHER" id="PTHR43340:SF1">
    <property type="entry name" value="HYPOXANTHINE PHOSPHORIBOSYLTRANSFERASE"/>
    <property type="match status" value="1"/>
</dbReference>
<evidence type="ECO:0000256" key="6">
    <source>
        <dbReference type="ARBA" id="ARBA00022490"/>
    </source>
</evidence>
<dbReference type="PANTHER" id="PTHR43340">
    <property type="entry name" value="HYPOXANTHINE-GUANINE PHOSPHORIBOSYLTRANSFERASE"/>
    <property type="match status" value="1"/>
</dbReference>
<dbReference type="GO" id="GO:0000166">
    <property type="term" value="F:nucleotide binding"/>
    <property type="evidence" value="ECO:0007669"/>
    <property type="project" value="UniProtKB-KW"/>
</dbReference>
<keyword evidence="10 15" id="KW-0660">Purine salvage</keyword>
<dbReference type="GO" id="GO:0005829">
    <property type="term" value="C:cytosol"/>
    <property type="evidence" value="ECO:0007669"/>
    <property type="project" value="TreeGrafter"/>
</dbReference>
<evidence type="ECO:0000256" key="4">
    <source>
        <dbReference type="ARBA" id="ARBA00004676"/>
    </source>
</evidence>
<comment type="catalytic activity">
    <reaction evidence="14">
        <text>IMP + diphosphate = hypoxanthine + 5-phospho-alpha-D-ribose 1-diphosphate</text>
        <dbReference type="Rhea" id="RHEA:17973"/>
        <dbReference type="ChEBI" id="CHEBI:17368"/>
        <dbReference type="ChEBI" id="CHEBI:33019"/>
        <dbReference type="ChEBI" id="CHEBI:58017"/>
        <dbReference type="ChEBI" id="CHEBI:58053"/>
        <dbReference type="EC" id="2.4.2.8"/>
    </reaction>
    <physiologicalReaction direction="right-to-left" evidence="14">
        <dbReference type="Rhea" id="RHEA:17975"/>
    </physiologicalReaction>
</comment>
<dbReference type="GO" id="GO:0032264">
    <property type="term" value="P:IMP salvage"/>
    <property type="evidence" value="ECO:0007669"/>
    <property type="project" value="UniProtKB-UniPathway"/>
</dbReference>
<dbReference type="FunFam" id="3.40.50.2020:FF:000006">
    <property type="entry name" value="Hypoxanthine phosphoribosyltransferase"/>
    <property type="match status" value="1"/>
</dbReference>
<evidence type="ECO:0000256" key="11">
    <source>
        <dbReference type="ARBA" id="ARBA00022741"/>
    </source>
</evidence>
<dbReference type="UniPathway" id="UPA00591">
    <property type="reaction ID" value="UER00648"/>
</dbReference>
<dbReference type="HOGENOM" id="CLU_073615_0_0_11"/>
<dbReference type="InterPro" id="IPR005904">
    <property type="entry name" value="Hxn_phspho_trans"/>
</dbReference>
<keyword evidence="7 15" id="KW-0328">Glycosyltransferase</keyword>
<dbReference type="Proteomes" id="UP000001219">
    <property type="component" value="Chromosome"/>
</dbReference>
<dbReference type="GO" id="GO:0006178">
    <property type="term" value="P:guanine salvage"/>
    <property type="evidence" value="ECO:0007669"/>
    <property type="project" value="TreeGrafter"/>
</dbReference>
<comment type="pathway">
    <text evidence="4">Purine metabolism; GMP biosynthesis via salvage pathway; GMP from guanine: step 1/1.</text>
</comment>
<dbReference type="STRING" id="526226.Gbro_4019"/>
<evidence type="ECO:0000256" key="16">
    <source>
        <dbReference type="SAM" id="MobiDB-lite"/>
    </source>
</evidence>
<dbReference type="GO" id="GO:0032263">
    <property type="term" value="P:GMP salvage"/>
    <property type="evidence" value="ECO:0007669"/>
    <property type="project" value="TreeGrafter"/>
</dbReference>
<dbReference type="GO" id="GO:0052657">
    <property type="term" value="F:guanine phosphoribosyltransferase activity"/>
    <property type="evidence" value="ECO:0007669"/>
    <property type="project" value="UniProtKB-ARBA"/>
</dbReference>
<dbReference type="EC" id="2.4.2.8" evidence="15"/>
<evidence type="ECO:0000256" key="8">
    <source>
        <dbReference type="ARBA" id="ARBA00022679"/>
    </source>
</evidence>
<dbReference type="GO" id="GO:0046100">
    <property type="term" value="P:hypoxanthine metabolic process"/>
    <property type="evidence" value="ECO:0007669"/>
    <property type="project" value="TreeGrafter"/>
</dbReference>
<dbReference type="EMBL" id="CP001802">
    <property type="protein sequence ID" value="ACY23189.1"/>
    <property type="molecule type" value="Genomic_DNA"/>
</dbReference>
<keyword evidence="11 15" id="KW-0547">Nucleotide-binding</keyword>
<evidence type="ECO:0000256" key="1">
    <source>
        <dbReference type="ARBA" id="ARBA00001946"/>
    </source>
</evidence>
<dbReference type="SUPFAM" id="SSF53271">
    <property type="entry name" value="PRTase-like"/>
    <property type="match status" value="1"/>
</dbReference>
<sequence length="224" mass="24540">MTLQGSVTRAHPVDGIPRTPGIATHRRRGTLVAVAANLPVADPYADDIDAILITEDQIRERTAELAASVASRYADIDEDLVLIGVLKGAIMFMTDFARALPIPSQMEFMAVSSYGSSTSSSGVVRILKDLDRDIEGRDVLIVEDIIDSGLTLSWLMKNLATRSPRSLEVCTLLRKPEAVRSPVRVADVGFDIPNEFVVGYGLDYAERYRDLPYIGRLKPSVYSS</sequence>
<dbReference type="CDD" id="cd06223">
    <property type="entry name" value="PRTases_typeI"/>
    <property type="match status" value="1"/>
</dbReference>
<keyword evidence="9 15" id="KW-0479">Metal-binding</keyword>
<feature type="region of interest" description="Disordered" evidence="16">
    <location>
        <begin position="1"/>
        <end position="21"/>
    </location>
</feature>
<evidence type="ECO:0000259" key="17">
    <source>
        <dbReference type="Pfam" id="PF00156"/>
    </source>
</evidence>
<dbReference type="GO" id="GO:0000287">
    <property type="term" value="F:magnesium ion binding"/>
    <property type="evidence" value="ECO:0007669"/>
    <property type="project" value="TreeGrafter"/>
</dbReference>
<name>D0L4G4_GORB4</name>
<reference evidence="19" key="1">
    <citation type="submission" date="2009-10" db="EMBL/GenBank/DDBJ databases">
        <title>The complete chromosome of Gordonia bronchialis DSM 43247.</title>
        <authorList>
            <consortium name="US DOE Joint Genome Institute (JGI-PGF)"/>
            <person name="Lucas S."/>
            <person name="Copeland A."/>
            <person name="Lapidus A."/>
            <person name="Glavina del Rio T."/>
            <person name="Dalin E."/>
            <person name="Tice H."/>
            <person name="Bruce D."/>
            <person name="Goodwin L."/>
            <person name="Pitluck S."/>
            <person name="Kyrpides N."/>
            <person name="Mavromatis K."/>
            <person name="Ivanova N."/>
            <person name="Ovchinnikova G."/>
            <person name="Saunders E."/>
            <person name="Brettin T."/>
            <person name="Detter J.C."/>
            <person name="Han C."/>
            <person name="Larimer F."/>
            <person name="Land M."/>
            <person name="Hauser L."/>
            <person name="Markowitz V."/>
            <person name="Cheng J.-F."/>
            <person name="Hugenholtz P."/>
            <person name="Woyke T."/>
            <person name="Wu D."/>
            <person name="Jando M."/>
            <person name="Schneider S."/>
            <person name="Goeker M."/>
            <person name="Klenk H.-P."/>
            <person name="Eisen J.A."/>
        </authorList>
    </citation>
    <scope>NUCLEOTIDE SEQUENCE [LARGE SCALE GENOMIC DNA]</scope>
    <source>
        <strain evidence="19">ATCC 25592 / DSM 43247 / BCRC 13721 / JCM 3198 / KCTC 3076 / NBRC 16047 / NCTC 10667</strain>
    </source>
</reference>
<evidence type="ECO:0000256" key="15">
    <source>
        <dbReference type="RuleBase" id="RU364099"/>
    </source>
</evidence>
<proteinExistence type="inferred from homology"/>
<evidence type="ECO:0000256" key="14">
    <source>
        <dbReference type="ARBA" id="ARBA00049402"/>
    </source>
</evidence>
<dbReference type="AlphaFoldDB" id="D0L4G4"/>
<organism evidence="18 19">
    <name type="scientific">Gordonia bronchialis (strain ATCC 25592 / DSM 43247 / BCRC 13721 / JCM 3198 / KCTC 3076 / NBRC 16047 / NCTC 10667)</name>
    <name type="common">Rhodococcus bronchialis</name>
    <dbReference type="NCBI Taxonomy" id="526226"/>
    <lineage>
        <taxon>Bacteria</taxon>
        <taxon>Bacillati</taxon>
        <taxon>Actinomycetota</taxon>
        <taxon>Actinomycetes</taxon>
        <taxon>Mycobacteriales</taxon>
        <taxon>Gordoniaceae</taxon>
        <taxon>Gordonia</taxon>
    </lineage>
</organism>
<evidence type="ECO:0000256" key="9">
    <source>
        <dbReference type="ARBA" id="ARBA00022723"/>
    </source>
</evidence>
<evidence type="ECO:0000256" key="12">
    <source>
        <dbReference type="ARBA" id="ARBA00022842"/>
    </source>
</evidence>
<dbReference type="InterPro" id="IPR050408">
    <property type="entry name" value="HGPRT"/>
</dbReference>
<evidence type="ECO:0000256" key="13">
    <source>
        <dbReference type="ARBA" id="ARBA00048811"/>
    </source>
</evidence>
<dbReference type="GO" id="GO:0006166">
    <property type="term" value="P:purine ribonucleoside salvage"/>
    <property type="evidence" value="ECO:0007669"/>
    <property type="project" value="UniProtKB-KW"/>
</dbReference>
<dbReference type="Pfam" id="PF00156">
    <property type="entry name" value="Pribosyltran"/>
    <property type="match status" value="1"/>
</dbReference>
<evidence type="ECO:0000313" key="18">
    <source>
        <dbReference type="EMBL" id="ACY23189.1"/>
    </source>
</evidence>
<protein>
    <recommendedName>
        <fullName evidence="15">Hypoxanthine phosphoribosyltransferase</fullName>
        <ecNumber evidence="15">2.4.2.8</ecNumber>
    </recommendedName>
</protein>
<comment type="cofactor">
    <cofactor evidence="1 15">
        <name>Mg(2+)</name>
        <dbReference type="ChEBI" id="CHEBI:18420"/>
    </cofactor>
</comment>
<keyword evidence="6 15" id="KW-0963">Cytoplasm</keyword>
<evidence type="ECO:0000256" key="2">
    <source>
        <dbReference type="ARBA" id="ARBA00004496"/>
    </source>
</evidence>
<feature type="domain" description="Phosphoribosyltransferase" evidence="17">
    <location>
        <begin position="63"/>
        <end position="204"/>
    </location>
</feature>
<accession>D0L4G4</accession>
<evidence type="ECO:0000256" key="3">
    <source>
        <dbReference type="ARBA" id="ARBA00004669"/>
    </source>
</evidence>
<evidence type="ECO:0000256" key="10">
    <source>
        <dbReference type="ARBA" id="ARBA00022726"/>
    </source>
</evidence>